<dbReference type="Proteomes" id="UP000256864">
    <property type="component" value="Unassembled WGS sequence"/>
</dbReference>
<accession>A0A371NEW1</accession>
<gene>
    <name evidence="1" type="ORF">C7452_1062</name>
</gene>
<sequence>MPEIMNLYCEVNLTTPLVLVLEPSPVLWEDIMKVSAEIIDSFPGRVNRVYFPGQREHEAIRTSGDLRRDGPRCLSRGRNRPLLINPVLEKLNEEKFTGIIILVSSRVPIDIEDWEGTDVPERLVFINMGDGDIEGPYRVIGRSNINLQIAPLLNNEPTEVFVSGDGFVPLHYSVEPFRSSEIVFRDGDFLLNIEPSSEPLKIHLAAICKDKVPELNIRRQRGSLTERVSFKEERPWFDQKWNKIPDDLRDIIRSATEKRDFKCPSCGEKHAFDTMTCPSGDLILRGLPAGRCILFRGDEYISLADAHAYPLEDGKIITSEGKIYRLKDDGGWEYLKDVAPYERVDDDLFGLFYSI</sequence>
<evidence type="ECO:0000313" key="2">
    <source>
        <dbReference type="Proteomes" id="UP000256864"/>
    </source>
</evidence>
<name>A0A371NEW1_9EURY</name>
<dbReference type="AlphaFoldDB" id="A0A371NEW1"/>
<organism evidence="1 2">
    <name type="scientific">Methanothermobacter defluvii</name>
    <dbReference type="NCBI Taxonomy" id="49339"/>
    <lineage>
        <taxon>Archaea</taxon>
        <taxon>Methanobacteriati</taxon>
        <taxon>Methanobacteriota</taxon>
        <taxon>Methanomada group</taxon>
        <taxon>Methanobacteria</taxon>
        <taxon>Methanobacteriales</taxon>
        <taxon>Methanobacteriaceae</taxon>
        <taxon>Methanothermobacter</taxon>
    </lineage>
</organism>
<protein>
    <submittedName>
        <fullName evidence="1">Uncharacterized protein</fullName>
    </submittedName>
</protein>
<evidence type="ECO:0000313" key="1">
    <source>
        <dbReference type="EMBL" id="REE29029.1"/>
    </source>
</evidence>
<comment type="caution">
    <text evidence="1">The sequence shown here is derived from an EMBL/GenBank/DDBJ whole genome shotgun (WGS) entry which is preliminary data.</text>
</comment>
<keyword evidence="2" id="KW-1185">Reference proteome</keyword>
<reference evidence="1 2" key="1">
    <citation type="submission" date="2018-07" db="EMBL/GenBank/DDBJ databases">
        <title>Genomic Encyclopedia of Type Strains, Phase IV (KMG-IV): sequencing the most valuable type-strain genomes for metagenomic binning, comparative biology and taxonomic classification.</title>
        <authorList>
            <person name="Goeker M."/>
        </authorList>
    </citation>
    <scope>NUCLEOTIDE SEQUENCE [LARGE SCALE GENOMIC DNA]</scope>
    <source>
        <strain evidence="1 2">DSM 7466</strain>
    </source>
</reference>
<proteinExistence type="predicted"/>
<dbReference type="EMBL" id="QREL01000001">
    <property type="protein sequence ID" value="REE29029.1"/>
    <property type="molecule type" value="Genomic_DNA"/>
</dbReference>